<keyword evidence="3" id="KW-0813">Transport</keyword>
<feature type="region of interest" description="Disordered" evidence="12">
    <location>
        <begin position="593"/>
        <end position="628"/>
    </location>
</feature>
<evidence type="ECO:0000256" key="5">
    <source>
        <dbReference type="ARBA" id="ARBA00022692"/>
    </source>
</evidence>
<sequence>KLSDLGKPNTWVAVITILDKMNATATDAKLASAVLMFNWFEYCVFCSMLLFSLLIGVYYGWFKKQDTVAEYLLGGKKMGVFPITMSLIFSHVSGVTLLGIPTEIYIYGTQYIAIYLCNFATLYLVNYFYLPVFYHLQLNSLYEYLELRFSKETRTLASFIFALSLILFIPVVIYIPALAFNQVTGVSVHIITPIVSLICVFYTSFGGLKAVVWTDTLQSAFTLGSVIFVVVLGFMKIGSISEVLRINGESSRLELFNMNPSPFERNTFWSVFIGSTFFWGAQIAVHPGAVQRFIAVSSFKESKSVMFWSFIGFFVIKGLVTVVGLLMYANYHDCDPIATKAVKQTGQLLPYYVMEVAQQYPGITGLFISGVLSAALSTMSAGLNTVAGTLYEDFVQFVLRGKKQSEAKQAFTLKLIVLVIGLICICMVFIVQKLGSLFQMTLSLLGVTNGALLGVFTLGLFIPRANAKGAVAGSLTSMLVMAVVIFGAQYYKASGLLKFPGKLTTIDGCPAELLASLPFNASERVQTYTGLGSPVVADPSVPLIFQVSYMYFVAMGTVIVLLVGVPVSYLTDAPDPRTLDPRLFTPCVRRFLPPTPEKPTPEQYSLVNSNPTSEDLKEPNKDSVTIEA</sequence>
<dbReference type="PANTHER" id="PTHR42985:SF21">
    <property type="entry name" value="SODIUM-DEPENDENT MULTIVITAMIN TRANSPORTER-LIKE PROTEIN"/>
    <property type="match status" value="1"/>
</dbReference>
<proteinExistence type="inferred from homology"/>
<evidence type="ECO:0000256" key="10">
    <source>
        <dbReference type="ARBA" id="ARBA00023201"/>
    </source>
</evidence>
<keyword evidence="9 13" id="KW-0472">Membrane</keyword>
<dbReference type="InterPro" id="IPR051163">
    <property type="entry name" value="Sodium:Solute_Symporter_SSF"/>
</dbReference>
<dbReference type="NCBIfam" id="TIGR00813">
    <property type="entry name" value="sss"/>
    <property type="match status" value="1"/>
</dbReference>
<evidence type="ECO:0000256" key="8">
    <source>
        <dbReference type="ARBA" id="ARBA00023065"/>
    </source>
</evidence>
<keyword evidence="7" id="KW-0915">Sodium</keyword>
<dbReference type="CDD" id="cd11492">
    <property type="entry name" value="SLC5sbd_NIS-SMVT"/>
    <property type="match status" value="1"/>
</dbReference>
<evidence type="ECO:0000313" key="14">
    <source>
        <dbReference type="EMBL" id="JAT29310.1"/>
    </source>
</evidence>
<evidence type="ECO:0000256" key="11">
    <source>
        <dbReference type="RuleBase" id="RU362091"/>
    </source>
</evidence>
<dbReference type="EMBL" id="GEBQ01010667">
    <property type="protein sequence ID" value="JAT29310.1"/>
    <property type="molecule type" value="Transcribed_RNA"/>
</dbReference>
<evidence type="ECO:0000256" key="12">
    <source>
        <dbReference type="SAM" id="MobiDB-lite"/>
    </source>
</evidence>
<feature type="transmembrane region" description="Helical" evidence="13">
    <location>
        <begin position="437"/>
        <end position="462"/>
    </location>
</feature>
<feature type="transmembrane region" description="Helical" evidence="13">
    <location>
        <begin position="155"/>
        <end position="180"/>
    </location>
</feature>
<dbReference type="Gene3D" id="1.20.1730.10">
    <property type="entry name" value="Sodium/glucose cotransporter"/>
    <property type="match status" value="1"/>
</dbReference>
<feature type="transmembrane region" description="Helical" evidence="13">
    <location>
        <begin position="266"/>
        <end position="285"/>
    </location>
</feature>
<keyword evidence="10" id="KW-0739">Sodium transport</keyword>
<accession>A0A1B6M092</accession>
<keyword evidence="6 13" id="KW-1133">Transmembrane helix</keyword>
<protein>
    <recommendedName>
        <fullName evidence="15">Sodium/solute symporter</fullName>
    </recommendedName>
</protein>
<evidence type="ECO:0000256" key="9">
    <source>
        <dbReference type="ARBA" id="ARBA00023136"/>
    </source>
</evidence>
<dbReference type="GO" id="GO:0006814">
    <property type="term" value="P:sodium ion transport"/>
    <property type="evidence" value="ECO:0007669"/>
    <property type="project" value="UniProtKB-KW"/>
</dbReference>
<feature type="transmembrane region" description="Helical" evidence="13">
    <location>
        <begin position="112"/>
        <end position="134"/>
    </location>
</feature>
<feature type="transmembrane region" description="Helical" evidence="13">
    <location>
        <begin position="186"/>
        <end position="208"/>
    </location>
</feature>
<dbReference type="PANTHER" id="PTHR42985">
    <property type="entry name" value="SODIUM-COUPLED MONOCARBOXYLATE TRANSPORTER"/>
    <property type="match status" value="1"/>
</dbReference>
<keyword evidence="4" id="KW-1003">Cell membrane</keyword>
<dbReference type="InterPro" id="IPR038377">
    <property type="entry name" value="Na/Glc_symporter_sf"/>
</dbReference>
<feature type="transmembrane region" description="Helical" evidence="13">
    <location>
        <begin position="80"/>
        <end position="100"/>
    </location>
</feature>
<dbReference type="InterPro" id="IPR001734">
    <property type="entry name" value="Na/solute_symporter"/>
</dbReference>
<dbReference type="PROSITE" id="PS50283">
    <property type="entry name" value="NA_SOLUT_SYMP_3"/>
    <property type="match status" value="1"/>
</dbReference>
<comment type="similarity">
    <text evidence="2 11">Belongs to the sodium:solute symporter (SSF) (TC 2.A.21) family.</text>
</comment>
<comment type="subcellular location">
    <subcellularLocation>
        <location evidence="1">Cell membrane</location>
        <topology evidence="1">Multi-pass membrane protein</topology>
    </subcellularLocation>
</comment>
<feature type="transmembrane region" description="Helical" evidence="13">
    <location>
        <begin position="39"/>
        <end position="59"/>
    </location>
</feature>
<feature type="transmembrane region" description="Helical" evidence="13">
    <location>
        <begin position="469"/>
        <end position="491"/>
    </location>
</feature>
<dbReference type="Pfam" id="PF00474">
    <property type="entry name" value="SSF"/>
    <property type="match status" value="1"/>
</dbReference>
<feature type="transmembrane region" description="Helical" evidence="13">
    <location>
        <begin position="411"/>
        <end position="431"/>
    </location>
</feature>
<organism evidence="14">
    <name type="scientific">Graphocephala atropunctata</name>
    <dbReference type="NCBI Taxonomy" id="36148"/>
    <lineage>
        <taxon>Eukaryota</taxon>
        <taxon>Metazoa</taxon>
        <taxon>Ecdysozoa</taxon>
        <taxon>Arthropoda</taxon>
        <taxon>Hexapoda</taxon>
        <taxon>Insecta</taxon>
        <taxon>Pterygota</taxon>
        <taxon>Neoptera</taxon>
        <taxon>Paraneoptera</taxon>
        <taxon>Hemiptera</taxon>
        <taxon>Auchenorrhyncha</taxon>
        <taxon>Membracoidea</taxon>
        <taxon>Cicadellidae</taxon>
        <taxon>Cicadellinae</taxon>
        <taxon>Cicadellini</taxon>
        <taxon>Graphocephala</taxon>
    </lineage>
</organism>
<keyword evidence="5 13" id="KW-0812">Transmembrane</keyword>
<evidence type="ECO:0000256" key="7">
    <source>
        <dbReference type="ARBA" id="ARBA00023053"/>
    </source>
</evidence>
<evidence type="ECO:0000256" key="4">
    <source>
        <dbReference type="ARBA" id="ARBA00022475"/>
    </source>
</evidence>
<dbReference type="GO" id="GO:0015293">
    <property type="term" value="F:symporter activity"/>
    <property type="evidence" value="ECO:0007669"/>
    <property type="project" value="TreeGrafter"/>
</dbReference>
<evidence type="ECO:0000256" key="3">
    <source>
        <dbReference type="ARBA" id="ARBA00022448"/>
    </source>
</evidence>
<evidence type="ECO:0008006" key="15">
    <source>
        <dbReference type="Google" id="ProtNLM"/>
    </source>
</evidence>
<name>A0A1B6M092_9HEMI</name>
<feature type="transmembrane region" description="Helical" evidence="13">
    <location>
        <begin position="549"/>
        <end position="570"/>
    </location>
</feature>
<evidence type="ECO:0000256" key="13">
    <source>
        <dbReference type="SAM" id="Phobius"/>
    </source>
</evidence>
<keyword evidence="8" id="KW-0406">Ion transport</keyword>
<feature type="transmembrane region" description="Helical" evidence="13">
    <location>
        <begin position="305"/>
        <end position="329"/>
    </location>
</feature>
<reference evidence="14" key="1">
    <citation type="submission" date="2015-11" db="EMBL/GenBank/DDBJ databases">
        <title>De novo transcriptome assembly of four potential Pierce s Disease insect vectors from Arizona vineyards.</title>
        <authorList>
            <person name="Tassone E.E."/>
        </authorList>
    </citation>
    <scope>NUCLEOTIDE SEQUENCE</scope>
</reference>
<feature type="compositionally biased region" description="Polar residues" evidence="12">
    <location>
        <begin position="602"/>
        <end position="613"/>
    </location>
</feature>
<dbReference type="GO" id="GO:0005886">
    <property type="term" value="C:plasma membrane"/>
    <property type="evidence" value="ECO:0007669"/>
    <property type="project" value="UniProtKB-SubCell"/>
</dbReference>
<gene>
    <name evidence="14" type="ORF">g.25607</name>
</gene>
<feature type="transmembrane region" description="Helical" evidence="13">
    <location>
        <begin position="220"/>
        <end position="246"/>
    </location>
</feature>
<evidence type="ECO:0000256" key="2">
    <source>
        <dbReference type="ARBA" id="ARBA00006434"/>
    </source>
</evidence>
<feature type="non-terminal residue" evidence="14">
    <location>
        <position position="1"/>
    </location>
</feature>
<dbReference type="AlphaFoldDB" id="A0A1B6M092"/>
<evidence type="ECO:0000256" key="1">
    <source>
        <dbReference type="ARBA" id="ARBA00004651"/>
    </source>
</evidence>
<evidence type="ECO:0000256" key="6">
    <source>
        <dbReference type="ARBA" id="ARBA00022989"/>
    </source>
</evidence>